<feature type="transmembrane region" description="Helical" evidence="2">
    <location>
        <begin position="389"/>
        <end position="408"/>
    </location>
</feature>
<reference evidence="3 4" key="1">
    <citation type="submission" date="2022-03" db="EMBL/GenBank/DDBJ databases">
        <title>Genome data of Colletotrichum spp.</title>
        <authorList>
            <person name="Utami Y.D."/>
            <person name="Hiruma K."/>
        </authorList>
    </citation>
    <scope>NUCLEOTIDE SEQUENCE [LARGE SCALE GENOMIC DNA]</scope>
    <source>
        <strain evidence="3 4">MAFF 239500</strain>
    </source>
</reference>
<keyword evidence="2" id="KW-1133">Transmembrane helix</keyword>
<dbReference type="Proteomes" id="UP001055115">
    <property type="component" value="Unassembled WGS sequence"/>
</dbReference>
<organism evidence="3 4">
    <name type="scientific">Colletotrichum spaethianum</name>
    <dbReference type="NCBI Taxonomy" id="700344"/>
    <lineage>
        <taxon>Eukaryota</taxon>
        <taxon>Fungi</taxon>
        <taxon>Dikarya</taxon>
        <taxon>Ascomycota</taxon>
        <taxon>Pezizomycotina</taxon>
        <taxon>Sordariomycetes</taxon>
        <taxon>Hypocreomycetidae</taxon>
        <taxon>Glomerellales</taxon>
        <taxon>Glomerellaceae</taxon>
        <taxon>Colletotrichum</taxon>
        <taxon>Colletotrichum spaethianum species complex</taxon>
    </lineage>
</organism>
<evidence type="ECO:0000256" key="2">
    <source>
        <dbReference type="SAM" id="Phobius"/>
    </source>
</evidence>
<keyword evidence="4" id="KW-1185">Reference proteome</keyword>
<accession>A0AA37PGX7</accession>
<feature type="region of interest" description="Disordered" evidence="1">
    <location>
        <begin position="1"/>
        <end position="57"/>
    </location>
</feature>
<keyword evidence="2" id="KW-0812">Transmembrane</keyword>
<sequence>MAYTAAPARQRLAQTSDDTPSVPISSPSAQAPPPPPSDGRVSRKHIRDPNSWDPNPSSNNPFALIPAASYNTLAQLWPLTFRLLRAQWRLKWFLLPAQPGSPRQSDALHAFFTQVGHGRSRFVRNSAVVVFAILVNHVRRMVFPALGVGGFGAPIATLKLAVGSPEIFLREEMDLGILGRNSGWEGVWKAVGDVVGGCALKDVMVICSDKWSGHRLEVKIMQTLEGSHATGSKTTPKKWINEDDEWKMMDRKGREIEKDMVVGAVVYFVWVLGCAEYVHARAVHAVAVGIAYTKLLRGGPAHHQAMKEILLPSAPLSTLNVLGTHLELAYYIVYGLLPLLSLAATFAFRANPVRSRPELALLVAGWAWGTGYVTRYSNKYYIGLEMSGLLLVLWWISAAAAVFAWSAVRARFKARVLRV</sequence>
<feature type="transmembrane region" description="Helical" evidence="2">
    <location>
        <begin position="328"/>
        <end position="347"/>
    </location>
</feature>
<proteinExistence type="predicted"/>
<comment type="caution">
    <text evidence="3">The sequence shown here is derived from an EMBL/GenBank/DDBJ whole genome shotgun (WGS) entry which is preliminary data.</text>
</comment>
<name>A0AA37PGX7_9PEZI</name>
<feature type="compositionally biased region" description="Low complexity" evidence="1">
    <location>
        <begin position="20"/>
        <end position="29"/>
    </location>
</feature>
<evidence type="ECO:0000313" key="4">
    <source>
        <dbReference type="Proteomes" id="UP001055115"/>
    </source>
</evidence>
<gene>
    <name evidence="3" type="ORF">ColSpa_12120</name>
</gene>
<dbReference type="GeneID" id="73332922"/>
<keyword evidence="2" id="KW-0472">Membrane</keyword>
<protein>
    <submittedName>
        <fullName evidence="3">Uncharacterized protein</fullName>
    </submittedName>
</protein>
<evidence type="ECO:0000313" key="3">
    <source>
        <dbReference type="EMBL" id="GKT51939.1"/>
    </source>
</evidence>
<dbReference type="RefSeq" id="XP_049134289.1">
    <property type="nucleotide sequence ID" value="XM_049278332.1"/>
</dbReference>
<dbReference type="AlphaFoldDB" id="A0AA37PGX7"/>
<feature type="transmembrane region" description="Helical" evidence="2">
    <location>
        <begin position="260"/>
        <end position="278"/>
    </location>
</feature>
<evidence type="ECO:0000256" key="1">
    <source>
        <dbReference type="SAM" id="MobiDB-lite"/>
    </source>
</evidence>
<dbReference type="EMBL" id="BQXU01000057">
    <property type="protein sequence ID" value="GKT51939.1"/>
    <property type="molecule type" value="Genomic_DNA"/>
</dbReference>
<feature type="transmembrane region" description="Helical" evidence="2">
    <location>
        <begin position="359"/>
        <end position="377"/>
    </location>
</feature>